<sequence>MQQNYLPPDHDDFLTPEQIKLRYQDTSLIIFKEQRNRNNNYLSFGTSRRTIEYSNFGNDPVIIKPKIINTDKDVSKSGKKIFLIKNLLKKNSASEKKKRQDATWR</sequence>
<gene>
    <name evidence="1" type="ORF">HICCMSTLAB_LOCUS2860</name>
</gene>
<dbReference type="OrthoDB" id="9938256at2759"/>
<protein>
    <submittedName>
        <fullName evidence="1">Uncharacterized protein</fullName>
    </submittedName>
</protein>
<accession>A0A8J2H6P1</accession>
<dbReference type="Proteomes" id="UP000786811">
    <property type="component" value="Unassembled WGS sequence"/>
</dbReference>
<name>A0A8J2H6P1_COTCN</name>
<comment type="caution">
    <text evidence="1">The sequence shown here is derived from an EMBL/GenBank/DDBJ whole genome shotgun (WGS) entry which is preliminary data.</text>
</comment>
<organism evidence="1 2">
    <name type="scientific">Cotesia congregata</name>
    <name type="common">Parasitoid wasp</name>
    <name type="synonym">Apanteles congregatus</name>
    <dbReference type="NCBI Taxonomy" id="51543"/>
    <lineage>
        <taxon>Eukaryota</taxon>
        <taxon>Metazoa</taxon>
        <taxon>Ecdysozoa</taxon>
        <taxon>Arthropoda</taxon>
        <taxon>Hexapoda</taxon>
        <taxon>Insecta</taxon>
        <taxon>Pterygota</taxon>
        <taxon>Neoptera</taxon>
        <taxon>Endopterygota</taxon>
        <taxon>Hymenoptera</taxon>
        <taxon>Apocrita</taxon>
        <taxon>Ichneumonoidea</taxon>
        <taxon>Braconidae</taxon>
        <taxon>Microgastrinae</taxon>
        <taxon>Cotesia</taxon>
    </lineage>
</organism>
<evidence type="ECO:0000313" key="1">
    <source>
        <dbReference type="EMBL" id="CAG5078854.1"/>
    </source>
</evidence>
<dbReference type="AlphaFoldDB" id="A0A8J2H6P1"/>
<proteinExistence type="predicted"/>
<dbReference type="EMBL" id="CAJNRD030001117">
    <property type="protein sequence ID" value="CAG5078854.1"/>
    <property type="molecule type" value="Genomic_DNA"/>
</dbReference>
<evidence type="ECO:0000313" key="2">
    <source>
        <dbReference type="Proteomes" id="UP000786811"/>
    </source>
</evidence>
<keyword evidence="2" id="KW-1185">Reference proteome</keyword>
<reference evidence="1" key="1">
    <citation type="submission" date="2021-04" db="EMBL/GenBank/DDBJ databases">
        <authorList>
            <person name="Chebbi M.A.C M."/>
        </authorList>
    </citation>
    <scope>NUCLEOTIDE SEQUENCE</scope>
</reference>